<dbReference type="Proteomes" id="UP001056539">
    <property type="component" value="Chromosome"/>
</dbReference>
<dbReference type="InterPro" id="IPR036188">
    <property type="entry name" value="FAD/NAD-bd_sf"/>
</dbReference>
<organism evidence="2 3">
    <name type="scientific">Thermospira aquatica</name>
    <dbReference type="NCBI Taxonomy" id="2828656"/>
    <lineage>
        <taxon>Bacteria</taxon>
        <taxon>Pseudomonadati</taxon>
        <taxon>Spirochaetota</taxon>
        <taxon>Spirochaetia</taxon>
        <taxon>Brevinematales</taxon>
        <taxon>Thermospiraceae</taxon>
        <taxon>Thermospira</taxon>
    </lineage>
</organism>
<dbReference type="PANTHER" id="PTHR43106">
    <property type="entry name" value="DEHYDROGENASE-RELATED"/>
    <property type="match status" value="1"/>
</dbReference>
<dbReference type="InterPro" id="IPR028348">
    <property type="entry name" value="FAD-binding_protein"/>
</dbReference>
<dbReference type="PRINTS" id="PR00368">
    <property type="entry name" value="FADPNR"/>
</dbReference>
<dbReference type="InterPro" id="IPR049516">
    <property type="entry name" value="FAD-depend_C"/>
</dbReference>
<dbReference type="RefSeq" id="WP_271435140.1">
    <property type="nucleotide sequence ID" value="NZ_CP073355.1"/>
</dbReference>
<dbReference type="AlphaFoldDB" id="A0AAX3BCR5"/>
<dbReference type="PIRSF" id="PIRSF038984">
    <property type="entry name" value="FAD_binding_protein"/>
    <property type="match status" value="1"/>
</dbReference>
<accession>A0AAX3BCR5</accession>
<dbReference type="EMBL" id="CP073355">
    <property type="protein sequence ID" value="URA10009.1"/>
    <property type="molecule type" value="Genomic_DNA"/>
</dbReference>
<evidence type="ECO:0000313" key="2">
    <source>
        <dbReference type="EMBL" id="URA10009.1"/>
    </source>
</evidence>
<dbReference type="KEGG" id="taqu:KDW03_11085"/>
<dbReference type="Gene3D" id="3.50.50.60">
    <property type="entry name" value="FAD/NAD(P)-binding domain"/>
    <property type="match status" value="2"/>
</dbReference>
<protein>
    <recommendedName>
        <fullName evidence="1">FAD-dependent protein C-terminal domain-containing protein</fullName>
    </recommendedName>
</protein>
<dbReference type="SUPFAM" id="SSF51905">
    <property type="entry name" value="FAD/NAD(P)-binding domain"/>
    <property type="match status" value="1"/>
</dbReference>
<sequence>MSFSHYDLIVIGAGPAGIFTALRYHERWPNRSILILEKGRPLEKRICPKREGKPCQHCSPCNITTGFAGAGAYSDGKLSLSPFIGGDLVDLFDVSVVRDAIEDVDRIYRENGADSHIYGVDNPQKIEEIRARAIKSHIQLVENPLRHLGTEKSAEIYQKLQKKLLSEGVKIRFQCPARDIVVENGRVTGVVADEIYSANDVVIAVGREGSEWLSSLVRTYNIAYEVGPVDIGVRVEVRNEIMKEINETMYEGKFIYYTPTFDDKVRTFCQNPGGVVATEYYEGNIAVVNGHSYKSEELKTENTNLAILVSHAFTRPFNQPVEYGKYIAGLGNMLSGNRIIVQRFGDLKRGRRTTPERLQRGNLRPTLVDALPGDLSLVLPYRTMTDIIEMLLALDNVAPGIASSETLLYGVEVKFYSQRLVVKNFETSVSHLYAIGDGAGWTRGLMQASVSGYLLGNMLE</sequence>
<evidence type="ECO:0000259" key="1">
    <source>
        <dbReference type="Pfam" id="PF21688"/>
    </source>
</evidence>
<proteinExistence type="predicted"/>
<keyword evidence="3" id="KW-1185">Reference proteome</keyword>
<reference evidence="2" key="2">
    <citation type="submission" date="2022-06" db="EMBL/GenBank/DDBJ databases">
        <title>Thermospira aquatica gen. nov., sp. nov.</title>
        <authorList>
            <person name="Ben Ali Gam Z."/>
            <person name="Labat M."/>
        </authorList>
    </citation>
    <scope>NUCLEOTIDE SEQUENCE</scope>
    <source>
        <strain evidence="2">F1F22</strain>
    </source>
</reference>
<evidence type="ECO:0000313" key="3">
    <source>
        <dbReference type="Proteomes" id="UP001056539"/>
    </source>
</evidence>
<gene>
    <name evidence="2" type="ORF">KDW03_11085</name>
</gene>
<reference evidence="2" key="1">
    <citation type="submission" date="2021-04" db="EMBL/GenBank/DDBJ databases">
        <authorList>
            <person name="Postec A."/>
        </authorList>
    </citation>
    <scope>NUCLEOTIDE SEQUENCE</scope>
    <source>
        <strain evidence="2">F1F22</strain>
    </source>
</reference>
<dbReference type="Pfam" id="PF21688">
    <property type="entry name" value="FAD-depend_C"/>
    <property type="match status" value="1"/>
</dbReference>
<feature type="domain" description="FAD-dependent protein C-terminal" evidence="1">
    <location>
        <begin position="231"/>
        <end position="413"/>
    </location>
</feature>
<dbReference type="PANTHER" id="PTHR43106:SF1">
    <property type="entry name" value="DEHYDROGENASE-RELATED"/>
    <property type="match status" value="1"/>
</dbReference>
<name>A0AAX3BCR5_9SPIR</name>